<evidence type="ECO:0000259" key="4">
    <source>
        <dbReference type="PROSITE" id="PS01124"/>
    </source>
</evidence>
<keyword evidence="2" id="KW-0238">DNA-binding</keyword>
<sequence length="353" mass="39822">MAIKPPQRGNQTSEADIQSSYSRLIARELGLSARQLPKLLCGTGLNVKQFLIEDSLLSVHQQILILRNALTLSERSGFGLRLGSRLTPATHGVVGVVAYSSPDLLSALQAFQAFLPTRASFIELHLHQIDDRLECIASFQVQLDEDIERCLAEAVIKSFFEIGEFIVGSPLYETDVYFRHPPPPYQDFYSDYLPGSIHFGCAQLKLTFPMALCRVANASANNENYRLAFKQCELMLARLQNHKPNYQTLVKKLMLSHPTGALCEEEAAAALFMGKRTLSRKLKEENSSFRQVRDEILSRRAATYLRDTQLSVEAIALLLGYHDTASFRRAFKRWFVMPPVQYRKCNGTDKLTS</sequence>
<dbReference type="SMART" id="SM00342">
    <property type="entry name" value="HTH_ARAC"/>
    <property type="match status" value="1"/>
</dbReference>
<feature type="domain" description="HTH araC/xylS-type" evidence="4">
    <location>
        <begin position="248"/>
        <end position="345"/>
    </location>
</feature>
<dbReference type="Proteomes" id="UP000256774">
    <property type="component" value="Unassembled WGS sequence"/>
</dbReference>
<dbReference type="SUPFAM" id="SSF46689">
    <property type="entry name" value="Homeodomain-like"/>
    <property type="match status" value="1"/>
</dbReference>
<dbReference type="PANTHER" id="PTHR47894:SF4">
    <property type="entry name" value="HTH-TYPE TRANSCRIPTIONAL REGULATOR GADX"/>
    <property type="match status" value="1"/>
</dbReference>
<dbReference type="GO" id="GO:0000976">
    <property type="term" value="F:transcription cis-regulatory region binding"/>
    <property type="evidence" value="ECO:0007669"/>
    <property type="project" value="TreeGrafter"/>
</dbReference>
<comment type="caution">
    <text evidence="5">The sequence shown here is derived from an EMBL/GenBank/DDBJ whole genome shotgun (WGS) entry which is preliminary data.</text>
</comment>
<dbReference type="InterPro" id="IPR032687">
    <property type="entry name" value="AraC-type_N"/>
</dbReference>
<proteinExistence type="predicted"/>
<organism evidence="5 6">
    <name type="scientific">Paraperlucidibaca baekdonensis</name>
    <dbReference type="NCBI Taxonomy" id="748120"/>
    <lineage>
        <taxon>Bacteria</taxon>
        <taxon>Pseudomonadati</taxon>
        <taxon>Pseudomonadota</taxon>
        <taxon>Gammaproteobacteria</taxon>
        <taxon>Moraxellales</taxon>
        <taxon>Moraxellaceae</taxon>
        <taxon>Paraperlucidibaca</taxon>
    </lineage>
</organism>
<evidence type="ECO:0000256" key="1">
    <source>
        <dbReference type="ARBA" id="ARBA00023015"/>
    </source>
</evidence>
<dbReference type="Gene3D" id="1.10.10.60">
    <property type="entry name" value="Homeodomain-like"/>
    <property type="match status" value="1"/>
</dbReference>
<dbReference type="AlphaFoldDB" id="A0A3E0H6Q2"/>
<evidence type="ECO:0000256" key="2">
    <source>
        <dbReference type="ARBA" id="ARBA00023125"/>
    </source>
</evidence>
<evidence type="ECO:0000313" key="5">
    <source>
        <dbReference type="EMBL" id="REH39055.1"/>
    </source>
</evidence>
<keyword evidence="3" id="KW-0804">Transcription</keyword>
<reference evidence="5 6" key="1">
    <citation type="submission" date="2018-08" db="EMBL/GenBank/DDBJ databases">
        <title>Genomic Encyclopedia of Type Strains, Phase IV (KMG-IV): sequencing the most valuable type-strain genomes for metagenomic binning, comparative biology and taxonomic classification.</title>
        <authorList>
            <person name="Goeker M."/>
        </authorList>
    </citation>
    <scope>NUCLEOTIDE SEQUENCE [LARGE SCALE GENOMIC DNA]</scope>
    <source>
        <strain evidence="5 6">DSM 26022</strain>
    </source>
</reference>
<dbReference type="GO" id="GO:0003700">
    <property type="term" value="F:DNA-binding transcription factor activity"/>
    <property type="evidence" value="ECO:0007669"/>
    <property type="project" value="InterPro"/>
</dbReference>
<gene>
    <name evidence="5" type="ORF">DFR26_1228</name>
</gene>
<dbReference type="PROSITE" id="PS01124">
    <property type="entry name" value="HTH_ARAC_FAMILY_2"/>
    <property type="match status" value="1"/>
</dbReference>
<dbReference type="Pfam" id="PF12625">
    <property type="entry name" value="Arabinose_bd"/>
    <property type="match status" value="1"/>
</dbReference>
<name>A0A3E0H6Q2_9GAMM</name>
<keyword evidence="1" id="KW-0805">Transcription regulation</keyword>
<evidence type="ECO:0000256" key="3">
    <source>
        <dbReference type="ARBA" id="ARBA00023163"/>
    </source>
</evidence>
<dbReference type="InterPro" id="IPR009057">
    <property type="entry name" value="Homeodomain-like_sf"/>
</dbReference>
<evidence type="ECO:0000313" key="6">
    <source>
        <dbReference type="Proteomes" id="UP000256774"/>
    </source>
</evidence>
<dbReference type="InterPro" id="IPR018060">
    <property type="entry name" value="HTH_AraC"/>
</dbReference>
<dbReference type="OrthoDB" id="5582699at2"/>
<dbReference type="EMBL" id="QUNR01000002">
    <property type="protein sequence ID" value="REH39055.1"/>
    <property type="molecule type" value="Genomic_DNA"/>
</dbReference>
<keyword evidence="6" id="KW-1185">Reference proteome</keyword>
<dbReference type="PANTHER" id="PTHR47894">
    <property type="entry name" value="HTH-TYPE TRANSCRIPTIONAL REGULATOR GADX"/>
    <property type="match status" value="1"/>
</dbReference>
<dbReference type="RefSeq" id="WP_116208063.1">
    <property type="nucleotide sequence ID" value="NZ_QUNR01000002.1"/>
</dbReference>
<dbReference type="Pfam" id="PF12833">
    <property type="entry name" value="HTH_18"/>
    <property type="match status" value="1"/>
</dbReference>
<protein>
    <submittedName>
        <fullName evidence="5">AraC family transcriptional regulator</fullName>
    </submittedName>
</protein>
<dbReference type="GO" id="GO:0005829">
    <property type="term" value="C:cytosol"/>
    <property type="evidence" value="ECO:0007669"/>
    <property type="project" value="TreeGrafter"/>
</dbReference>
<accession>A0A3E0H6Q2</accession>